<accession>A0ABM3LBM9</accession>
<dbReference type="Proteomes" id="UP001652600">
    <property type="component" value="Chromosome 10"/>
</dbReference>
<dbReference type="InterPro" id="IPR036291">
    <property type="entry name" value="NAD(P)-bd_dom_sf"/>
</dbReference>
<reference evidence="3" key="1">
    <citation type="submission" date="2025-08" db="UniProtKB">
        <authorList>
            <consortium name="RefSeq"/>
        </authorList>
    </citation>
    <scope>IDENTIFICATION</scope>
    <source>
        <tissue evidence="3">Stem</tissue>
    </source>
</reference>
<evidence type="ECO:0000256" key="1">
    <source>
        <dbReference type="RuleBase" id="RU000363"/>
    </source>
</evidence>
<dbReference type="PRINTS" id="PR00081">
    <property type="entry name" value="GDHRDH"/>
</dbReference>
<dbReference type="RefSeq" id="XP_050947425.1">
    <property type="nucleotide sequence ID" value="XM_051091468.1"/>
</dbReference>
<dbReference type="CDD" id="cd05233">
    <property type="entry name" value="SDR_c"/>
    <property type="match status" value="1"/>
</dbReference>
<gene>
    <name evidence="3" type="primary">LOC103499380</name>
</gene>
<dbReference type="InterPro" id="IPR002347">
    <property type="entry name" value="SDR_fam"/>
</dbReference>
<evidence type="ECO:0000313" key="2">
    <source>
        <dbReference type="Proteomes" id="UP001652600"/>
    </source>
</evidence>
<dbReference type="SUPFAM" id="SSF51735">
    <property type="entry name" value="NAD(P)-binding Rossmann-fold domains"/>
    <property type="match status" value="1"/>
</dbReference>
<dbReference type="GeneID" id="103499380"/>
<comment type="similarity">
    <text evidence="1">Belongs to the short-chain dehydrogenases/reductases (SDR) family.</text>
</comment>
<sequence>MMQEEGRKEEDGKSSLVILITGVSRGLGRSLGLELAKLGHTIVGCSRNHDTLHSLQTQLSSVSTKQHLLLNLDVTSNSGVEDLLQAVLQTNLIPDILVNNAGIANEKSKFWEIPQKEFDSVIDTNIKGTANVLRHFIPPMIAREKKIIVNMSSLWGRIGAPMVRTTVCLHIFCASKWGIEGLTKSIAEELPKGMAIIALHPGIVNTDMLRTAFGDFASNYQNPQQWATKAASMILNLSSADNGASLTVEDPGILVR</sequence>
<dbReference type="PRINTS" id="PR00080">
    <property type="entry name" value="SDRFAMILY"/>
</dbReference>
<dbReference type="Pfam" id="PF00106">
    <property type="entry name" value="adh_short"/>
    <property type="match status" value="1"/>
</dbReference>
<organism evidence="2 3">
    <name type="scientific">Cucumis melo</name>
    <name type="common">Muskmelon</name>
    <dbReference type="NCBI Taxonomy" id="3656"/>
    <lineage>
        <taxon>Eukaryota</taxon>
        <taxon>Viridiplantae</taxon>
        <taxon>Streptophyta</taxon>
        <taxon>Embryophyta</taxon>
        <taxon>Tracheophyta</taxon>
        <taxon>Spermatophyta</taxon>
        <taxon>Magnoliopsida</taxon>
        <taxon>eudicotyledons</taxon>
        <taxon>Gunneridae</taxon>
        <taxon>Pentapetalae</taxon>
        <taxon>rosids</taxon>
        <taxon>fabids</taxon>
        <taxon>Cucurbitales</taxon>
        <taxon>Cucurbitaceae</taxon>
        <taxon>Benincaseae</taxon>
        <taxon>Cucumis</taxon>
    </lineage>
</organism>
<keyword evidence="2" id="KW-1185">Reference proteome</keyword>
<dbReference type="InterPro" id="IPR053241">
    <property type="entry name" value="NADPH_pterin_aldehyde_rdct"/>
</dbReference>
<dbReference type="PANTHER" id="PTHR45267">
    <property type="match status" value="1"/>
</dbReference>
<proteinExistence type="inferred from homology"/>
<dbReference type="Gene3D" id="3.40.50.720">
    <property type="entry name" value="NAD(P)-binding Rossmann-like Domain"/>
    <property type="match status" value="1"/>
</dbReference>
<evidence type="ECO:0000313" key="3">
    <source>
        <dbReference type="RefSeq" id="XP_050947425.1"/>
    </source>
</evidence>
<name>A0ABM3LBM9_CUCME</name>
<dbReference type="PANTHER" id="PTHR45267:SF2">
    <property type="entry name" value="NADPH-DEPENDENT PTERIN ALDEHYDE REDUCTASE"/>
    <property type="match status" value="1"/>
</dbReference>
<protein>
    <submittedName>
        <fullName evidence="3">NADPH-dependent pterin aldehyde reductase-like isoform X1</fullName>
    </submittedName>
</protein>